<evidence type="ECO:0000259" key="2">
    <source>
        <dbReference type="Pfam" id="PF13649"/>
    </source>
</evidence>
<dbReference type="Pfam" id="PF13649">
    <property type="entry name" value="Methyltransf_25"/>
    <property type="match status" value="1"/>
</dbReference>
<keyword evidence="6" id="KW-1185">Reference proteome</keyword>
<sequence length="271" mass="31524">MIKIRDEQQLISFSVKINSMTNENIQDNYSTFAEKYDTLFNDEMYYSWANYVANNTKPGRLLDLGGGAGRLAVLLSQQNYSVDVLDISTEMLSLAQKHAVDSDVDVKLLQADMREWSDWELRYPTIVSFADALNYLPNLADFKATIRQVYDHLEAGGQFLFDVITPYQINVLYNNYYYNNDDDEENIFMWTSYPGETPNSVDHDLKFFVYDENIDGFRILREIHHEQTYALSVFQRELELAGFEDISVSADFGNQNINDTTERWFFRAVKA</sequence>
<protein>
    <submittedName>
        <fullName evidence="3">FIG145533: Methyltransferase</fullName>
        <ecNumber evidence="3">2.1.1.-</ecNumber>
    </submittedName>
</protein>
<name>A0AAN2QU73_9LACO</name>
<dbReference type="SUPFAM" id="SSF53335">
    <property type="entry name" value="S-adenosyl-L-methionine-dependent methyltransferases"/>
    <property type="match status" value="1"/>
</dbReference>
<gene>
    <name evidence="4" type="ORF">KSL4_1981</name>
    <name evidence="3" type="ORF">PL111_0541</name>
</gene>
<accession>A0AAN2QU73</accession>
<reference evidence="5 6" key="1">
    <citation type="submission" date="2015-12" db="EMBL/GenBank/DDBJ databases">
        <authorList>
            <person name="Andreevskaya M."/>
        </authorList>
    </citation>
    <scope>NUCLEOTIDE SEQUENCE [LARGE SCALE GENOMIC DNA]</scope>
    <source>
        <strain evidence="4 6">KSL4-2</strain>
        <strain evidence="3 5">PL111</strain>
    </source>
</reference>
<evidence type="ECO:0000313" key="3">
    <source>
        <dbReference type="EMBL" id="CUW05764.1"/>
    </source>
</evidence>
<dbReference type="PANTHER" id="PTHR43861">
    <property type="entry name" value="TRANS-ACONITATE 2-METHYLTRANSFERASE-RELATED"/>
    <property type="match status" value="1"/>
</dbReference>
<dbReference type="AlphaFoldDB" id="A0AAN2QU73"/>
<dbReference type="EMBL" id="FBTB01000020">
    <property type="protein sequence ID" value="CUW17674.1"/>
    <property type="molecule type" value="Genomic_DNA"/>
</dbReference>
<evidence type="ECO:0000313" key="6">
    <source>
        <dbReference type="Proteomes" id="UP000199047"/>
    </source>
</evidence>
<dbReference type="InterPro" id="IPR029063">
    <property type="entry name" value="SAM-dependent_MTases_sf"/>
</dbReference>
<comment type="caution">
    <text evidence="3">The sequence shown here is derived from an EMBL/GenBank/DDBJ whole genome shotgun (WGS) entry which is preliminary data.</text>
</comment>
<dbReference type="EC" id="2.1.1.-" evidence="3"/>
<organism evidence="3 5">
    <name type="scientific">Leuconostoc inhae</name>
    <dbReference type="NCBI Taxonomy" id="178001"/>
    <lineage>
        <taxon>Bacteria</taxon>
        <taxon>Bacillati</taxon>
        <taxon>Bacillota</taxon>
        <taxon>Bacilli</taxon>
        <taxon>Lactobacillales</taxon>
        <taxon>Lactobacillaceae</taxon>
        <taxon>Leuconostoc</taxon>
    </lineage>
</organism>
<evidence type="ECO:0000256" key="1">
    <source>
        <dbReference type="ARBA" id="ARBA00022679"/>
    </source>
</evidence>
<evidence type="ECO:0000313" key="5">
    <source>
        <dbReference type="Proteomes" id="UP000198868"/>
    </source>
</evidence>
<keyword evidence="1 3" id="KW-0808">Transferase</keyword>
<dbReference type="GO" id="GO:0032259">
    <property type="term" value="P:methylation"/>
    <property type="evidence" value="ECO:0007669"/>
    <property type="project" value="UniProtKB-KW"/>
</dbReference>
<dbReference type="Proteomes" id="UP000199047">
    <property type="component" value="Unassembled WGS sequence"/>
</dbReference>
<evidence type="ECO:0000313" key="4">
    <source>
        <dbReference type="EMBL" id="CUW17674.1"/>
    </source>
</evidence>
<dbReference type="Proteomes" id="UP000198868">
    <property type="component" value="Unassembled WGS sequence"/>
</dbReference>
<keyword evidence="3" id="KW-0489">Methyltransferase</keyword>
<dbReference type="Gene3D" id="3.40.50.150">
    <property type="entry name" value="Vaccinia Virus protein VP39"/>
    <property type="match status" value="1"/>
</dbReference>
<dbReference type="InterPro" id="IPR041698">
    <property type="entry name" value="Methyltransf_25"/>
</dbReference>
<feature type="domain" description="Methyltransferase" evidence="2">
    <location>
        <begin position="62"/>
        <end position="157"/>
    </location>
</feature>
<dbReference type="CDD" id="cd02440">
    <property type="entry name" value="AdoMet_MTases"/>
    <property type="match status" value="1"/>
</dbReference>
<dbReference type="Gene3D" id="2.20.25.110">
    <property type="entry name" value="S-adenosyl-L-methionine-dependent methyltransferases"/>
    <property type="match status" value="1"/>
</dbReference>
<dbReference type="EMBL" id="FBTU01000006">
    <property type="protein sequence ID" value="CUW05764.1"/>
    <property type="molecule type" value="Genomic_DNA"/>
</dbReference>
<dbReference type="GO" id="GO:0008168">
    <property type="term" value="F:methyltransferase activity"/>
    <property type="evidence" value="ECO:0007669"/>
    <property type="project" value="UniProtKB-KW"/>
</dbReference>
<proteinExistence type="predicted"/>